<sequence>MTAGPVLVLGASGRVGRLLRGAWPAADLPPALFQSRSPGAGIGLTGPIGPGLLAALPGPPAAVLVLSGVTGGDEAALAENTRLALAGLDLGAAAAAPVVLLCSTAAVYAPGSADRPFRETDGMLPPGAYGRAKRAMEAAAADWAAAHPGGPAVLCLRLANVAGADMLGEAVRRARPEAPLRLDRLPGGGAPRRSYLSPMTLARAVCAIAAAPPRDGFGVVNLAEPGGETAMDALLAALAQQGHPVPWSWRDAAPGALASHALDLSRQADLWPGLATTGAGAAGLAADWLRAGGGCP</sequence>
<dbReference type="InterPro" id="IPR036291">
    <property type="entry name" value="NAD(P)-bd_dom_sf"/>
</dbReference>
<dbReference type="RefSeq" id="WP_193183227.1">
    <property type="nucleotide sequence ID" value="NZ_JACVXA010000036.1"/>
</dbReference>
<comment type="caution">
    <text evidence="2">The sequence shown here is derived from an EMBL/GenBank/DDBJ whole genome shotgun (WGS) entry which is preliminary data.</text>
</comment>
<dbReference type="AlphaFoldDB" id="A0A8J6YYL5"/>
<evidence type="ECO:0000313" key="3">
    <source>
        <dbReference type="Proteomes" id="UP000609121"/>
    </source>
</evidence>
<feature type="domain" description="NAD-dependent epimerase/dehydratase" evidence="1">
    <location>
        <begin position="75"/>
        <end position="221"/>
    </location>
</feature>
<dbReference type="Proteomes" id="UP000609121">
    <property type="component" value="Unassembled WGS sequence"/>
</dbReference>
<accession>A0A8J6YYL5</accession>
<reference evidence="2" key="1">
    <citation type="submission" date="2020-09" db="EMBL/GenBank/DDBJ databases">
        <title>A novel bacterium of genus Mangrovicoccus, isolated from South China Sea.</title>
        <authorList>
            <person name="Huang H."/>
            <person name="Mo K."/>
            <person name="Hu Y."/>
        </authorList>
    </citation>
    <scope>NUCLEOTIDE SEQUENCE</scope>
    <source>
        <strain evidence="2">HB182678</strain>
    </source>
</reference>
<dbReference type="Gene3D" id="3.40.50.720">
    <property type="entry name" value="NAD(P)-binding Rossmann-like Domain"/>
    <property type="match status" value="1"/>
</dbReference>
<dbReference type="InterPro" id="IPR001509">
    <property type="entry name" value="Epimerase_deHydtase"/>
</dbReference>
<evidence type="ECO:0000313" key="2">
    <source>
        <dbReference type="EMBL" id="MBE3639004.1"/>
    </source>
</evidence>
<name>A0A8J6YYL5_9RHOB</name>
<organism evidence="2 3">
    <name type="scientific">Mangrovicoccus algicola</name>
    <dbReference type="NCBI Taxonomy" id="2771008"/>
    <lineage>
        <taxon>Bacteria</taxon>
        <taxon>Pseudomonadati</taxon>
        <taxon>Pseudomonadota</taxon>
        <taxon>Alphaproteobacteria</taxon>
        <taxon>Rhodobacterales</taxon>
        <taxon>Paracoccaceae</taxon>
        <taxon>Mangrovicoccus</taxon>
    </lineage>
</organism>
<protein>
    <submittedName>
        <fullName evidence="2">NAD-dependent epimerase/dehydratase family protein</fullName>
    </submittedName>
</protein>
<dbReference type="SUPFAM" id="SSF51735">
    <property type="entry name" value="NAD(P)-binding Rossmann-fold domains"/>
    <property type="match status" value="1"/>
</dbReference>
<evidence type="ECO:0000259" key="1">
    <source>
        <dbReference type="Pfam" id="PF01370"/>
    </source>
</evidence>
<proteinExistence type="predicted"/>
<dbReference type="Pfam" id="PF01370">
    <property type="entry name" value="Epimerase"/>
    <property type="match status" value="1"/>
</dbReference>
<gene>
    <name evidence="2" type="ORF">ICN82_12400</name>
</gene>
<keyword evidence="3" id="KW-1185">Reference proteome</keyword>
<dbReference type="EMBL" id="JACVXA010000036">
    <property type="protein sequence ID" value="MBE3639004.1"/>
    <property type="molecule type" value="Genomic_DNA"/>
</dbReference>